<dbReference type="InterPro" id="IPR041164">
    <property type="entry name" value="LDcluster4"/>
</dbReference>
<dbReference type="PANTHER" id="PTHR43393:SF3">
    <property type="entry name" value="LYSINE DECARBOXYLASE-LIKE PROTEIN"/>
    <property type="match status" value="1"/>
</dbReference>
<proteinExistence type="predicted"/>
<dbReference type="InterPro" id="IPR052341">
    <property type="entry name" value="LOG_family_nucleotidases"/>
</dbReference>
<gene>
    <name evidence="1" type="ORF">GCM10022267_26180</name>
</gene>
<dbReference type="EMBL" id="BAABBE010000006">
    <property type="protein sequence ID" value="GAA3638440.1"/>
    <property type="molecule type" value="Genomic_DNA"/>
</dbReference>
<dbReference type="Pfam" id="PF18306">
    <property type="entry name" value="LDcluster4"/>
    <property type="match status" value="1"/>
</dbReference>
<name>A0ABP7ART2_9PSEU</name>
<protein>
    <submittedName>
        <fullName evidence="1">LOG family protein</fullName>
    </submittedName>
</protein>
<sequence>MGIYHSGATCGAAGQLFGSHCGEPFLGSAARGRSTDDERTSSHYSFGFGGALVRPRHRLFPVRIEITDLDQLRAESDLRKAVIIGLDLTREDVRVPLDGALLLGCTLSETMQRRAEAAGALIFPVIPDLPYEVYRSSLYTPAELFAGFDPADPKSYADTPDAVIYRHSKQQGHHPDPLHALAERLHDHSITEALDEALTGQPVAVMGGHALARDSDGYRNAVELGGALGKAGFTVLTGGGPGAMEAVPLGVRLGEADKDVLDAIAQAPGFGHDDESIGRWLAAFPDIPSFERPRTIGIPTWFYGHEPPNPACELHAKYFANSVREEGLLTVATGGIVYTPGKAGTVQEVFQDFTQNYYCSVGPAAPMVFLGKAFWTDEVPAAPLVQKLAAGREAEQWILVTDDVDEAVELLVKYQS</sequence>
<dbReference type="SUPFAM" id="SSF102405">
    <property type="entry name" value="MCP/YpsA-like"/>
    <property type="match status" value="1"/>
</dbReference>
<dbReference type="Proteomes" id="UP001500711">
    <property type="component" value="Unassembled WGS sequence"/>
</dbReference>
<evidence type="ECO:0000313" key="2">
    <source>
        <dbReference type="Proteomes" id="UP001500711"/>
    </source>
</evidence>
<dbReference type="PANTHER" id="PTHR43393">
    <property type="entry name" value="CYTOKININ RIBOSIDE 5'-MONOPHOSPHATE PHOSPHORIBOHYDROLASE"/>
    <property type="match status" value="1"/>
</dbReference>
<keyword evidence="2" id="KW-1185">Reference proteome</keyword>
<organism evidence="1 2">
    <name type="scientific">Lentzea roselyniae</name>
    <dbReference type="NCBI Taxonomy" id="531940"/>
    <lineage>
        <taxon>Bacteria</taxon>
        <taxon>Bacillati</taxon>
        <taxon>Actinomycetota</taxon>
        <taxon>Actinomycetes</taxon>
        <taxon>Pseudonocardiales</taxon>
        <taxon>Pseudonocardiaceae</taxon>
        <taxon>Lentzea</taxon>
    </lineage>
</organism>
<dbReference type="Gene3D" id="3.40.50.450">
    <property type="match status" value="1"/>
</dbReference>
<comment type="caution">
    <text evidence="1">The sequence shown here is derived from an EMBL/GenBank/DDBJ whole genome shotgun (WGS) entry which is preliminary data.</text>
</comment>
<accession>A0ABP7ART2</accession>
<evidence type="ECO:0000313" key="1">
    <source>
        <dbReference type="EMBL" id="GAA3638440.1"/>
    </source>
</evidence>
<reference evidence="2" key="1">
    <citation type="journal article" date="2019" name="Int. J. Syst. Evol. Microbiol.">
        <title>The Global Catalogue of Microorganisms (GCM) 10K type strain sequencing project: providing services to taxonomists for standard genome sequencing and annotation.</title>
        <authorList>
            <consortium name="The Broad Institute Genomics Platform"/>
            <consortium name="The Broad Institute Genome Sequencing Center for Infectious Disease"/>
            <person name="Wu L."/>
            <person name="Ma J."/>
        </authorList>
    </citation>
    <scope>NUCLEOTIDE SEQUENCE [LARGE SCALE GENOMIC DNA]</scope>
    <source>
        <strain evidence="2">JCM 17494</strain>
    </source>
</reference>